<organism evidence="2 3">
    <name type="scientific">Porphyra umbilicalis</name>
    <name type="common">Purple laver</name>
    <name type="synonym">Red alga</name>
    <dbReference type="NCBI Taxonomy" id="2786"/>
    <lineage>
        <taxon>Eukaryota</taxon>
        <taxon>Rhodophyta</taxon>
        <taxon>Bangiophyceae</taxon>
        <taxon>Bangiales</taxon>
        <taxon>Bangiaceae</taxon>
        <taxon>Porphyra</taxon>
    </lineage>
</organism>
<protein>
    <submittedName>
        <fullName evidence="2">Uncharacterized protein</fullName>
    </submittedName>
</protein>
<dbReference type="EMBL" id="KV918769">
    <property type="protein sequence ID" value="OSX80742.1"/>
    <property type="molecule type" value="Genomic_DNA"/>
</dbReference>
<gene>
    <name evidence="2" type="ORF">BU14_0033s0086</name>
</gene>
<reference evidence="2 3" key="1">
    <citation type="submission" date="2017-03" db="EMBL/GenBank/DDBJ databases">
        <title>WGS assembly of Porphyra umbilicalis.</title>
        <authorList>
            <person name="Brawley S.H."/>
            <person name="Blouin N.A."/>
            <person name="Ficko-Blean E."/>
            <person name="Wheeler G.L."/>
            <person name="Lohr M."/>
            <person name="Goodson H.V."/>
            <person name="Jenkins J.W."/>
            <person name="Blaby-Haas C.E."/>
            <person name="Helliwell K.E."/>
            <person name="Chan C."/>
            <person name="Marriage T."/>
            <person name="Bhattacharya D."/>
            <person name="Klein A.S."/>
            <person name="Badis Y."/>
            <person name="Brodie J."/>
            <person name="Cao Y."/>
            <person name="Collen J."/>
            <person name="Dittami S.M."/>
            <person name="Gachon C.M."/>
            <person name="Green B.R."/>
            <person name="Karpowicz S."/>
            <person name="Kim J.W."/>
            <person name="Kudahl U."/>
            <person name="Lin S."/>
            <person name="Michel G."/>
            <person name="Mittag M."/>
            <person name="Olson B.J."/>
            <person name="Pangilinan J."/>
            <person name="Peng Y."/>
            <person name="Qiu H."/>
            <person name="Shu S."/>
            <person name="Singer J.T."/>
            <person name="Smith A.G."/>
            <person name="Sprecher B.N."/>
            <person name="Wagner V."/>
            <person name="Wang W."/>
            <person name="Wang Z.-Y."/>
            <person name="Yan J."/>
            <person name="Yarish C."/>
            <person name="Zoeuner-Riek S."/>
            <person name="Zhuang Y."/>
            <person name="Zou Y."/>
            <person name="Lindquist E.A."/>
            <person name="Grimwood J."/>
            <person name="Barry K."/>
            <person name="Rokhsar D.S."/>
            <person name="Schmutz J."/>
            <person name="Stiller J.W."/>
            <person name="Grossman A.R."/>
            <person name="Prochnik S.E."/>
        </authorList>
    </citation>
    <scope>NUCLEOTIDE SEQUENCE [LARGE SCALE GENOMIC DNA]</scope>
    <source>
        <strain evidence="2">4086291</strain>
    </source>
</reference>
<evidence type="ECO:0000256" key="1">
    <source>
        <dbReference type="SAM" id="Phobius"/>
    </source>
</evidence>
<evidence type="ECO:0000313" key="2">
    <source>
        <dbReference type="EMBL" id="OSX80742.1"/>
    </source>
</evidence>
<name>A0A1X6PIQ5_PORUM</name>
<keyword evidence="3" id="KW-1185">Reference proteome</keyword>
<feature type="transmembrane region" description="Helical" evidence="1">
    <location>
        <begin position="32"/>
        <end position="50"/>
    </location>
</feature>
<proteinExistence type="predicted"/>
<dbReference type="AlphaFoldDB" id="A0A1X6PIQ5"/>
<keyword evidence="1" id="KW-1133">Transmembrane helix</keyword>
<evidence type="ECO:0000313" key="3">
    <source>
        <dbReference type="Proteomes" id="UP000218209"/>
    </source>
</evidence>
<keyword evidence="1" id="KW-0812">Transmembrane</keyword>
<accession>A0A1X6PIQ5</accession>
<keyword evidence="1" id="KW-0472">Membrane</keyword>
<feature type="transmembrane region" description="Helical" evidence="1">
    <location>
        <begin position="57"/>
        <end position="77"/>
    </location>
</feature>
<dbReference type="Proteomes" id="UP000218209">
    <property type="component" value="Unassembled WGS sequence"/>
</dbReference>
<sequence length="119" mass="12715">MLSRQCSITSVNVADPLPTLPRSQMVSLSCPSRRGACFSVVLGILCLFFLQECAERCMVVIVLLTLFAAMFRCVLLSSSSPLVPGTFVLRGLCASLLSDAVDGETGHPTRAPLLLIARS</sequence>